<dbReference type="Gramene" id="ORUFI07G14600.1">
    <property type="protein sequence ID" value="ORUFI07G14600.1"/>
    <property type="gene ID" value="ORUFI07G14600"/>
</dbReference>
<reference evidence="3" key="1">
    <citation type="submission" date="2013-06" db="EMBL/GenBank/DDBJ databases">
        <authorList>
            <person name="Zhao Q."/>
        </authorList>
    </citation>
    <scope>NUCLEOTIDE SEQUENCE</scope>
    <source>
        <strain evidence="3">cv. W1943</strain>
    </source>
</reference>
<keyword evidence="3" id="KW-1185">Reference proteome</keyword>
<dbReference type="EnsemblPlants" id="ORUFI07G14600.1">
    <property type="protein sequence ID" value="ORUFI07G14600.1"/>
    <property type="gene ID" value="ORUFI07G14600"/>
</dbReference>
<dbReference type="PROSITE" id="PS50297">
    <property type="entry name" value="ANK_REP_REGION"/>
    <property type="match status" value="1"/>
</dbReference>
<dbReference type="SMART" id="SM00248">
    <property type="entry name" value="ANK"/>
    <property type="match status" value="3"/>
</dbReference>
<dbReference type="HOGENOM" id="CLU_000134_36_0_1"/>
<proteinExistence type="predicted"/>
<dbReference type="PANTHER" id="PTHR24121">
    <property type="entry name" value="NO MECHANORECEPTOR POTENTIAL C, ISOFORM D-RELATED"/>
    <property type="match status" value="1"/>
</dbReference>
<dbReference type="Gene3D" id="1.25.40.20">
    <property type="entry name" value="Ankyrin repeat-containing domain"/>
    <property type="match status" value="2"/>
</dbReference>
<dbReference type="Proteomes" id="UP000008022">
    <property type="component" value="Unassembled WGS sequence"/>
</dbReference>
<dbReference type="SUPFAM" id="SSF48403">
    <property type="entry name" value="Ankyrin repeat"/>
    <property type="match status" value="1"/>
</dbReference>
<reference evidence="2" key="2">
    <citation type="submission" date="2015-06" db="UniProtKB">
        <authorList>
            <consortium name="EnsemblPlants"/>
        </authorList>
    </citation>
    <scope>IDENTIFICATION</scope>
</reference>
<name>A0A0E0Q874_ORYRU</name>
<evidence type="ECO:0000256" key="1">
    <source>
        <dbReference type="PROSITE-ProRule" id="PRU00023"/>
    </source>
</evidence>
<dbReference type="STRING" id="4529.A0A0E0Q874"/>
<evidence type="ECO:0000313" key="2">
    <source>
        <dbReference type="EnsemblPlants" id="ORUFI07G14600.1"/>
    </source>
</evidence>
<keyword evidence="1" id="KW-0040">ANK repeat</keyword>
<evidence type="ECO:0000313" key="3">
    <source>
        <dbReference type="Proteomes" id="UP000008022"/>
    </source>
</evidence>
<dbReference type="Pfam" id="PF12796">
    <property type="entry name" value="Ank_2"/>
    <property type="match status" value="1"/>
</dbReference>
<accession>A0A0E0Q874</accession>
<dbReference type="PROSITE" id="PS50088">
    <property type="entry name" value="ANK_REPEAT"/>
    <property type="match status" value="1"/>
</dbReference>
<dbReference type="OMA" id="QSATFIC"/>
<sequence length="202" mass="21771">MGRGGSLLHVVAECGDSHKFRDCTRLIYYREKHLLDAPNGNGDTPLHCAAAAGNAEMISFLIHLAAAGDDGNTEAEKAEKEVAYLRMHNNRGETALHHAVRAAAAAADNEDDKQLALDCIDQLMAADPQLAAIQHPNEKAASPLYLAISLGEIGIAKHLFDKTEGELSYSGPDGRNVWHAAVSFPQGKYRLCFKLSVVLLLS</sequence>
<dbReference type="AlphaFoldDB" id="A0A0E0Q874"/>
<dbReference type="InterPro" id="IPR036770">
    <property type="entry name" value="Ankyrin_rpt-contain_sf"/>
</dbReference>
<dbReference type="InterPro" id="IPR002110">
    <property type="entry name" value="Ankyrin_rpt"/>
</dbReference>
<organism evidence="2 3">
    <name type="scientific">Oryza rufipogon</name>
    <name type="common">Brownbeard rice</name>
    <name type="synonym">Asian wild rice</name>
    <dbReference type="NCBI Taxonomy" id="4529"/>
    <lineage>
        <taxon>Eukaryota</taxon>
        <taxon>Viridiplantae</taxon>
        <taxon>Streptophyta</taxon>
        <taxon>Embryophyta</taxon>
        <taxon>Tracheophyta</taxon>
        <taxon>Spermatophyta</taxon>
        <taxon>Magnoliopsida</taxon>
        <taxon>Liliopsida</taxon>
        <taxon>Poales</taxon>
        <taxon>Poaceae</taxon>
        <taxon>BOP clade</taxon>
        <taxon>Oryzoideae</taxon>
        <taxon>Oryzeae</taxon>
        <taxon>Oryzinae</taxon>
        <taxon>Oryza</taxon>
    </lineage>
</organism>
<feature type="repeat" description="ANK" evidence="1">
    <location>
        <begin position="41"/>
        <end position="73"/>
    </location>
</feature>
<dbReference type="PANTHER" id="PTHR24121:SF21">
    <property type="entry name" value="ANKYRIN REPEAT FAMILY PROTEIN"/>
    <property type="match status" value="1"/>
</dbReference>
<protein>
    <submittedName>
        <fullName evidence="2">Uncharacterized protein</fullName>
    </submittedName>
</protein>